<dbReference type="AlphaFoldDB" id="A0ABD0LWY1"/>
<dbReference type="EMBL" id="JACVVK020000020">
    <property type="protein sequence ID" value="KAK7503472.1"/>
    <property type="molecule type" value="Genomic_DNA"/>
</dbReference>
<accession>A0ABD0LWY1</accession>
<protein>
    <submittedName>
        <fullName evidence="1">Uncharacterized protein</fullName>
    </submittedName>
</protein>
<keyword evidence="2" id="KW-1185">Reference proteome</keyword>
<evidence type="ECO:0000313" key="1">
    <source>
        <dbReference type="EMBL" id="KAK7503472.1"/>
    </source>
</evidence>
<organism evidence="1 2">
    <name type="scientific">Batillaria attramentaria</name>
    <dbReference type="NCBI Taxonomy" id="370345"/>
    <lineage>
        <taxon>Eukaryota</taxon>
        <taxon>Metazoa</taxon>
        <taxon>Spiralia</taxon>
        <taxon>Lophotrochozoa</taxon>
        <taxon>Mollusca</taxon>
        <taxon>Gastropoda</taxon>
        <taxon>Caenogastropoda</taxon>
        <taxon>Sorbeoconcha</taxon>
        <taxon>Cerithioidea</taxon>
        <taxon>Batillariidae</taxon>
        <taxon>Batillaria</taxon>
    </lineage>
</organism>
<sequence>MYSPFFFYVEKVRPSSGVLFVLRVAEVPQVPCAACLYNLLSMQVVHPHGNLPNFPAPLSCRCHDFGGCGPCCCALNPAPPAEPFHGHFVPLKTMSRVPDQTTRQTTTHYFQDEDRVGVGGSCDVYCGVEKVSSEEKCARTRYF</sequence>
<proteinExistence type="predicted"/>
<evidence type="ECO:0000313" key="2">
    <source>
        <dbReference type="Proteomes" id="UP001519460"/>
    </source>
</evidence>
<gene>
    <name evidence="1" type="ORF">BaRGS_00005393</name>
</gene>
<comment type="caution">
    <text evidence="1">The sequence shown here is derived from an EMBL/GenBank/DDBJ whole genome shotgun (WGS) entry which is preliminary data.</text>
</comment>
<reference evidence="1 2" key="1">
    <citation type="journal article" date="2023" name="Sci. Data">
        <title>Genome assembly of the Korean intertidal mud-creeper Batillaria attramentaria.</title>
        <authorList>
            <person name="Patra A.K."/>
            <person name="Ho P.T."/>
            <person name="Jun S."/>
            <person name="Lee S.J."/>
            <person name="Kim Y."/>
            <person name="Won Y.J."/>
        </authorList>
    </citation>
    <scope>NUCLEOTIDE SEQUENCE [LARGE SCALE GENOMIC DNA]</scope>
    <source>
        <strain evidence="1">Wonlab-2016</strain>
    </source>
</reference>
<dbReference type="Proteomes" id="UP001519460">
    <property type="component" value="Unassembled WGS sequence"/>
</dbReference>
<name>A0ABD0LWY1_9CAEN</name>